<dbReference type="Pfam" id="PF22825">
    <property type="entry name" value="HpiC1-like"/>
    <property type="match status" value="1"/>
</dbReference>
<proteinExistence type="predicted"/>
<gene>
    <name evidence="3" type="ORF">PI95_023565</name>
</gene>
<accession>A0A846HEF5</accession>
<dbReference type="Pfam" id="PF00353">
    <property type="entry name" value="HemolysinCabind"/>
    <property type="match status" value="3"/>
</dbReference>
<dbReference type="InterPro" id="IPR011049">
    <property type="entry name" value="Serralysin-like_metalloprot_C"/>
</dbReference>
<reference evidence="3 4" key="1">
    <citation type="journal article" date="2015" name="Genome Announc.">
        <title>Draft Genome Sequence of Cyanobacterium Hassallia byssoidea Strain VB512170, Isolated from Monuments in India.</title>
        <authorList>
            <person name="Singh D."/>
            <person name="Chandrababunaidu M.M."/>
            <person name="Panda A."/>
            <person name="Sen D."/>
            <person name="Bhattacharyya S."/>
            <person name="Adhikary S.P."/>
            <person name="Tripathy S."/>
        </authorList>
    </citation>
    <scope>NUCLEOTIDE SEQUENCE [LARGE SCALE GENOMIC DNA]</scope>
    <source>
        <strain evidence="3 4">VB512170</strain>
    </source>
</reference>
<evidence type="ECO:0000256" key="2">
    <source>
        <dbReference type="ARBA" id="ARBA00022525"/>
    </source>
</evidence>
<dbReference type="Proteomes" id="UP000031549">
    <property type="component" value="Unassembled WGS sequence"/>
</dbReference>
<dbReference type="GO" id="GO:0005576">
    <property type="term" value="C:extracellular region"/>
    <property type="evidence" value="ECO:0007669"/>
    <property type="project" value="UniProtKB-SubCell"/>
</dbReference>
<comment type="caution">
    <text evidence="3">The sequence shown here is derived from an EMBL/GenBank/DDBJ whole genome shotgun (WGS) entry which is preliminary data.</text>
</comment>
<dbReference type="Gene3D" id="2.150.10.10">
    <property type="entry name" value="Serralysin-like metalloprotease, C-terminal"/>
    <property type="match status" value="2"/>
</dbReference>
<name>A0A846HEF5_9CYAN</name>
<dbReference type="AlphaFoldDB" id="A0A846HEF5"/>
<sequence>MLNDSLIPIKNAGFELTVLPDGGYTLEPPPGWTAYNPDGLLPAIREISPENITSNIDTFNPTANFYNQVPEGENIANISLIQSPGSGIAGLTQTLDAVVAANTKYTLTVDVGSAAGNFFGFDLTGSPGYRVELLAGDEAIAVDNNSLTLEDGKFTTTTITYTAAAGESIIGKNLGIRLVNLLNGGGVEVDFDNVQLKASAFAASPITTNQTLFGSSNSTTLNGGLGNDTIYGNGLATIIFAGDGNDKIYGSAKDEYLSGGAGNDTIYGNGGFDTIYAGEGNNLIYGGSQADRIYAGAGNDTIFANGGGDFINSGAGLDTIFLGGKATVTLEKGEGYDTINNFELGSSRFMIGSLLNDLSFADSAGGVRIFAGNDLLAVVSNQSASTFRSNVGGIFA</sequence>
<dbReference type="InterPro" id="IPR001343">
    <property type="entry name" value="Hemolysn_Ca-bd"/>
</dbReference>
<evidence type="ECO:0000256" key="1">
    <source>
        <dbReference type="ARBA" id="ARBA00004613"/>
    </source>
</evidence>
<dbReference type="InterPro" id="IPR050557">
    <property type="entry name" value="RTX_toxin/Mannuronan_C5-epim"/>
</dbReference>
<dbReference type="PRINTS" id="PR00313">
    <property type="entry name" value="CABNDNGRPT"/>
</dbReference>
<dbReference type="SUPFAM" id="SSF51120">
    <property type="entry name" value="beta-Roll"/>
    <property type="match status" value="2"/>
</dbReference>
<keyword evidence="4" id="KW-1185">Reference proteome</keyword>
<evidence type="ECO:0000313" key="3">
    <source>
        <dbReference type="EMBL" id="NEU75453.1"/>
    </source>
</evidence>
<dbReference type="GO" id="GO:0005509">
    <property type="term" value="F:calcium ion binding"/>
    <property type="evidence" value="ECO:0007669"/>
    <property type="project" value="InterPro"/>
</dbReference>
<evidence type="ECO:0000313" key="4">
    <source>
        <dbReference type="Proteomes" id="UP000031549"/>
    </source>
</evidence>
<dbReference type="PANTHER" id="PTHR38340:SF1">
    <property type="entry name" value="S-LAYER PROTEIN"/>
    <property type="match status" value="1"/>
</dbReference>
<protein>
    <submittedName>
        <fullName evidence="3">Calcium-binding protein</fullName>
    </submittedName>
</protein>
<comment type="subcellular location">
    <subcellularLocation>
        <location evidence="1">Secreted</location>
    </subcellularLocation>
</comment>
<keyword evidence="2" id="KW-0964">Secreted</keyword>
<dbReference type="InterPro" id="IPR054720">
    <property type="entry name" value="HpiC1"/>
</dbReference>
<dbReference type="RefSeq" id="WP_039754459.1">
    <property type="nucleotide sequence ID" value="NZ_JTCM02000069.1"/>
</dbReference>
<dbReference type="PANTHER" id="PTHR38340">
    <property type="entry name" value="S-LAYER PROTEIN"/>
    <property type="match status" value="1"/>
</dbReference>
<organism evidence="3 4">
    <name type="scientific">Hassallia byssoidea VB512170</name>
    <dbReference type="NCBI Taxonomy" id="1304833"/>
    <lineage>
        <taxon>Bacteria</taxon>
        <taxon>Bacillati</taxon>
        <taxon>Cyanobacteriota</taxon>
        <taxon>Cyanophyceae</taxon>
        <taxon>Nostocales</taxon>
        <taxon>Tolypothrichaceae</taxon>
        <taxon>Hassallia</taxon>
    </lineage>
</organism>
<dbReference type="EMBL" id="JTCM02000069">
    <property type="protein sequence ID" value="NEU75453.1"/>
    <property type="molecule type" value="Genomic_DNA"/>
</dbReference>